<dbReference type="Gene3D" id="3.40.630.10">
    <property type="entry name" value="Zn peptidases"/>
    <property type="match status" value="1"/>
</dbReference>
<evidence type="ECO:0000256" key="8">
    <source>
        <dbReference type="SAM" id="MobiDB-lite"/>
    </source>
</evidence>
<dbReference type="GO" id="GO:0006508">
    <property type="term" value="P:proteolysis"/>
    <property type="evidence" value="ECO:0007669"/>
    <property type="project" value="UniProtKB-KW"/>
</dbReference>
<evidence type="ECO:0000256" key="3">
    <source>
        <dbReference type="ARBA" id="ARBA00022670"/>
    </source>
</evidence>
<keyword evidence="9" id="KW-1133">Transmembrane helix</keyword>
<dbReference type="PANTHER" id="PTHR11705:SF143">
    <property type="entry name" value="SLL0236 PROTEIN"/>
    <property type="match status" value="1"/>
</dbReference>
<feature type="transmembrane region" description="Helical" evidence="9">
    <location>
        <begin position="7"/>
        <end position="30"/>
    </location>
</feature>
<dbReference type="InterPro" id="IPR000834">
    <property type="entry name" value="Peptidase_M14"/>
</dbReference>
<dbReference type="GO" id="GO:0004181">
    <property type="term" value="F:metallocarboxypeptidase activity"/>
    <property type="evidence" value="ECO:0007669"/>
    <property type="project" value="InterPro"/>
</dbReference>
<keyword evidence="4" id="KW-0378">Hydrolase</keyword>
<dbReference type="Proteomes" id="UP000886723">
    <property type="component" value="Unassembled WGS sequence"/>
</dbReference>
<keyword evidence="5" id="KW-0862">Zinc</keyword>
<keyword evidence="6" id="KW-0482">Metalloprotease</keyword>
<evidence type="ECO:0000256" key="4">
    <source>
        <dbReference type="ARBA" id="ARBA00022801"/>
    </source>
</evidence>
<feature type="domain" description="Peptidase M14" evidence="10">
    <location>
        <begin position="99"/>
        <end position="394"/>
    </location>
</feature>
<evidence type="ECO:0000259" key="10">
    <source>
        <dbReference type="PROSITE" id="PS52035"/>
    </source>
</evidence>
<evidence type="ECO:0000256" key="2">
    <source>
        <dbReference type="ARBA" id="ARBA00005988"/>
    </source>
</evidence>
<accession>A0A9D1T7L6</accession>
<keyword evidence="9" id="KW-0472">Membrane</keyword>
<reference evidence="11" key="1">
    <citation type="submission" date="2020-10" db="EMBL/GenBank/DDBJ databases">
        <authorList>
            <person name="Gilroy R."/>
        </authorList>
    </citation>
    <scope>NUCLEOTIDE SEQUENCE</scope>
    <source>
        <strain evidence="11">ChiBcec2-4451</strain>
    </source>
</reference>
<reference evidence="11" key="2">
    <citation type="journal article" date="2021" name="PeerJ">
        <title>Extensive microbial diversity within the chicken gut microbiome revealed by metagenomics and culture.</title>
        <authorList>
            <person name="Gilroy R."/>
            <person name="Ravi A."/>
            <person name="Getino M."/>
            <person name="Pursley I."/>
            <person name="Horton D.L."/>
            <person name="Alikhan N.F."/>
            <person name="Baker D."/>
            <person name="Gharbi K."/>
            <person name="Hall N."/>
            <person name="Watson M."/>
            <person name="Adriaenssens E.M."/>
            <person name="Foster-Nyarko E."/>
            <person name="Jarju S."/>
            <person name="Secka A."/>
            <person name="Antonio M."/>
            <person name="Oren A."/>
            <person name="Chaudhuri R.R."/>
            <person name="La Ragione R."/>
            <person name="Hildebrand F."/>
            <person name="Pallen M.J."/>
        </authorList>
    </citation>
    <scope>NUCLEOTIDE SEQUENCE</scope>
    <source>
        <strain evidence="11">ChiBcec2-4451</strain>
    </source>
</reference>
<dbReference type="SUPFAM" id="SSF53187">
    <property type="entry name" value="Zn-dependent exopeptidases"/>
    <property type="match status" value="1"/>
</dbReference>
<name>A0A9D1T7L6_9FIRM</name>
<gene>
    <name evidence="11" type="ORF">IAA63_12930</name>
</gene>
<feature type="region of interest" description="Disordered" evidence="8">
    <location>
        <begin position="61"/>
        <end position="87"/>
    </location>
</feature>
<comment type="similarity">
    <text evidence="2 7">Belongs to the peptidase M14 family.</text>
</comment>
<evidence type="ECO:0000256" key="1">
    <source>
        <dbReference type="ARBA" id="ARBA00001947"/>
    </source>
</evidence>
<evidence type="ECO:0000256" key="7">
    <source>
        <dbReference type="PROSITE-ProRule" id="PRU01379"/>
    </source>
</evidence>
<dbReference type="AlphaFoldDB" id="A0A9D1T7L6"/>
<sequence>MTNRGKAWIAGISVVVVTGFVCGGVLWNAWRNERVEEASEQMTENENIREIGENRLDAQELSAGEAKEKDQAAELPAENETQEEGRVTEASLQVLEDPRIYSYDDMMRDVQVLEVLYPDDFSAETLAQTADGRQVQLLVVGNPLAEKKIFVNGAIHGREYITGQLVMKQAAAFLRHLQNGDSYKEQPYRSLMEDCAIYAVPMVNPDGISISQYGLEGILTETVRKNVEHIAELDGCIPEGDYLTKWKANGNGVDLNRNFDALWDVYQDPAGHPSADHYKGTEPGCEAESAALISLTREQQFSRTISYHTQGGVIYWYFAQEGELYEKSLDFGERISHLTGYDLDGNYEDLDPAGYKDWAISAEKIPSLTIEVGRETSPVPSEQMEEIWNRNEYVWEETLLDVMEEQRG</sequence>
<dbReference type="PRINTS" id="PR00765">
    <property type="entry name" value="CRBOXYPTASEA"/>
</dbReference>
<keyword evidence="9" id="KW-0812">Transmembrane</keyword>
<proteinExistence type="inferred from homology"/>
<evidence type="ECO:0000256" key="9">
    <source>
        <dbReference type="SAM" id="Phobius"/>
    </source>
</evidence>
<evidence type="ECO:0000256" key="6">
    <source>
        <dbReference type="ARBA" id="ARBA00023049"/>
    </source>
</evidence>
<dbReference type="GO" id="GO:0005615">
    <property type="term" value="C:extracellular space"/>
    <property type="evidence" value="ECO:0007669"/>
    <property type="project" value="TreeGrafter"/>
</dbReference>
<keyword evidence="3" id="KW-0645">Protease</keyword>
<dbReference type="SMART" id="SM00631">
    <property type="entry name" value="Zn_pept"/>
    <property type="match status" value="1"/>
</dbReference>
<feature type="active site" description="Proton donor/acceptor" evidence="7">
    <location>
        <position position="371"/>
    </location>
</feature>
<evidence type="ECO:0000313" key="12">
    <source>
        <dbReference type="Proteomes" id="UP000886723"/>
    </source>
</evidence>
<dbReference type="PROSITE" id="PS52035">
    <property type="entry name" value="PEPTIDASE_M14"/>
    <property type="match status" value="1"/>
</dbReference>
<dbReference type="PANTHER" id="PTHR11705">
    <property type="entry name" value="PROTEASE FAMILY M14 CARBOXYPEPTIDASE A,B"/>
    <property type="match status" value="1"/>
</dbReference>
<protein>
    <submittedName>
        <fullName evidence="11">Peptidase</fullName>
    </submittedName>
</protein>
<comment type="caution">
    <text evidence="11">The sequence shown here is derived from an EMBL/GenBank/DDBJ whole genome shotgun (WGS) entry which is preliminary data.</text>
</comment>
<dbReference type="GO" id="GO:0008270">
    <property type="term" value="F:zinc ion binding"/>
    <property type="evidence" value="ECO:0007669"/>
    <property type="project" value="InterPro"/>
</dbReference>
<dbReference type="EMBL" id="DVON01000277">
    <property type="protein sequence ID" value="HIV14024.1"/>
    <property type="molecule type" value="Genomic_DNA"/>
</dbReference>
<dbReference type="Pfam" id="PF00246">
    <property type="entry name" value="Peptidase_M14"/>
    <property type="match status" value="1"/>
</dbReference>
<evidence type="ECO:0000313" key="11">
    <source>
        <dbReference type="EMBL" id="HIV14024.1"/>
    </source>
</evidence>
<evidence type="ECO:0000256" key="5">
    <source>
        <dbReference type="ARBA" id="ARBA00022833"/>
    </source>
</evidence>
<comment type="cofactor">
    <cofactor evidence="1">
        <name>Zn(2+)</name>
        <dbReference type="ChEBI" id="CHEBI:29105"/>
    </cofactor>
</comment>
<organism evidence="11 12">
    <name type="scientific">Candidatus Pullilachnospira stercoravium</name>
    <dbReference type="NCBI Taxonomy" id="2840913"/>
    <lineage>
        <taxon>Bacteria</taxon>
        <taxon>Bacillati</taxon>
        <taxon>Bacillota</taxon>
        <taxon>Clostridia</taxon>
        <taxon>Lachnospirales</taxon>
        <taxon>Lachnospiraceae</taxon>
        <taxon>Lachnospiraceae incertae sedis</taxon>
        <taxon>Candidatus Pullilachnospira</taxon>
    </lineage>
</organism>